<evidence type="ECO:0000256" key="5">
    <source>
        <dbReference type="ARBA" id="ARBA00022705"/>
    </source>
</evidence>
<sequence length="516" mass="60502">MGELFKRTEKMKKFFQDVCPKYSYVEMWEHEWQMLKEKLPVEMKANINMVPKNLKPLLPREAFFGGRTNGIKLFHKVEGDGQIKYVDFCSLYPYTNKYCSYPVGHPRILTVNLSHNMSEYYGLVRCTILPPRKLYHPVLPVKIHEKLMFPLCWKCVEDKSKSRCTHSEMERAITGTWVTLEVQKAVQMGYKIVKVEVVWHFEERAEYDRITKSGGLFTKYIDTFLKIKQEASGWPSWCETEQDREKYVEKYYENEGIALDPQNIEYNPGLRALAKLMLNSFWGKFGQRSDLEKTEIVTKVDRLYDLLKDCDKTEVTDIRFIYEEVLEVNYKDKEEFMLPNARVNVAIAAFTTCHARLRLYDLLDHLQERVLYFDTDSVIYTLKPGEWDPPTGDCLGELTNEIDPKDGNFITSFCTGGPKNYAYTLNSGKTVCKVRGITLNYLNSKKVNFNTLYRMVQSISDKQVPPVVTLTDSQKISRDVKRRKIINTKLKKDYRVVYDKRIILDDLRTVPFGYDF</sequence>
<comment type="similarity">
    <text evidence="1">Belongs to the DNA polymerase type-B family.</text>
</comment>
<dbReference type="GO" id="GO:0003887">
    <property type="term" value="F:DNA-directed DNA polymerase activity"/>
    <property type="evidence" value="ECO:0007669"/>
    <property type="project" value="UniProtKB-KW"/>
</dbReference>
<accession>A0A9Q0YHJ4</accession>
<keyword evidence="3" id="KW-0808">Transferase</keyword>
<dbReference type="InterPro" id="IPR043502">
    <property type="entry name" value="DNA/RNA_pol_sf"/>
</dbReference>
<name>A0A9Q0YHJ4_HOLLE</name>
<dbReference type="Gene3D" id="3.90.1600.10">
    <property type="entry name" value="Palm domain of DNA polymerase"/>
    <property type="match status" value="1"/>
</dbReference>
<dbReference type="AlphaFoldDB" id="A0A9Q0YHJ4"/>
<comment type="caution">
    <text evidence="10">The sequence shown here is derived from an EMBL/GenBank/DDBJ whole genome shotgun (WGS) entry which is preliminary data.</text>
</comment>
<comment type="catalytic activity">
    <reaction evidence="8">
        <text>DNA(n) + a 2'-deoxyribonucleoside 5'-triphosphate = DNA(n+1) + diphosphate</text>
        <dbReference type="Rhea" id="RHEA:22508"/>
        <dbReference type="Rhea" id="RHEA-COMP:17339"/>
        <dbReference type="Rhea" id="RHEA-COMP:17340"/>
        <dbReference type="ChEBI" id="CHEBI:33019"/>
        <dbReference type="ChEBI" id="CHEBI:61560"/>
        <dbReference type="ChEBI" id="CHEBI:173112"/>
        <dbReference type="EC" id="2.7.7.7"/>
    </reaction>
</comment>
<keyword evidence="7" id="KW-0238">DNA-binding</keyword>
<dbReference type="Proteomes" id="UP001152320">
    <property type="component" value="Unassembled WGS sequence"/>
</dbReference>
<dbReference type="EMBL" id="JAIZAY010000175">
    <property type="protein sequence ID" value="KAJ8018826.1"/>
    <property type="molecule type" value="Genomic_DNA"/>
</dbReference>
<proteinExistence type="inferred from homology"/>
<evidence type="ECO:0000256" key="1">
    <source>
        <dbReference type="ARBA" id="ARBA00005755"/>
    </source>
</evidence>
<keyword evidence="5" id="KW-0235">DNA replication</keyword>
<feature type="domain" description="DNA-directed DNA polymerase family B mitochondria/virus" evidence="9">
    <location>
        <begin position="60"/>
        <end position="232"/>
    </location>
</feature>
<evidence type="ECO:0000256" key="4">
    <source>
        <dbReference type="ARBA" id="ARBA00022695"/>
    </source>
</evidence>
<keyword evidence="6" id="KW-0239">DNA-directed DNA polymerase</keyword>
<evidence type="ECO:0000256" key="7">
    <source>
        <dbReference type="ARBA" id="ARBA00023125"/>
    </source>
</evidence>
<dbReference type="OrthoDB" id="6119432at2759"/>
<gene>
    <name evidence="10" type="ORF">HOLleu_42973</name>
</gene>
<evidence type="ECO:0000259" key="9">
    <source>
        <dbReference type="Pfam" id="PF03175"/>
    </source>
</evidence>
<dbReference type="InterPro" id="IPR004868">
    <property type="entry name" value="DNA-dir_DNA_pol_B_mt/vir"/>
</dbReference>
<keyword evidence="4" id="KW-0548">Nucleotidyltransferase</keyword>
<evidence type="ECO:0000256" key="6">
    <source>
        <dbReference type="ARBA" id="ARBA00022932"/>
    </source>
</evidence>
<dbReference type="PANTHER" id="PTHR33568:SF3">
    <property type="entry name" value="DNA-DIRECTED DNA POLYMERASE"/>
    <property type="match status" value="1"/>
</dbReference>
<evidence type="ECO:0000256" key="8">
    <source>
        <dbReference type="ARBA" id="ARBA00049244"/>
    </source>
</evidence>
<dbReference type="GO" id="GO:0003677">
    <property type="term" value="F:DNA binding"/>
    <property type="evidence" value="ECO:0007669"/>
    <property type="project" value="UniProtKB-KW"/>
</dbReference>
<dbReference type="Pfam" id="PF03175">
    <property type="entry name" value="DNA_pol_B_2"/>
    <property type="match status" value="2"/>
</dbReference>
<evidence type="ECO:0000256" key="3">
    <source>
        <dbReference type="ARBA" id="ARBA00022679"/>
    </source>
</evidence>
<evidence type="ECO:0000313" key="11">
    <source>
        <dbReference type="Proteomes" id="UP001152320"/>
    </source>
</evidence>
<dbReference type="GO" id="GO:0006260">
    <property type="term" value="P:DNA replication"/>
    <property type="evidence" value="ECO:0007669"/>
    <property type="project" value="UniProtKB-KW"/>
</dbReference>
<dbReference type="InterPro" id="IPR023211">
    <property type="entry name" value="DNA_pol_palm_dom_sf"/>
</dbReference>
<dbReference type="GO" id="GO:0000166">
    <property type="term" value="F:nucleotide binding"/>
    <property type="evidence" value="ECO:0007669"/>
    <property type="project" value="InterPro"/>
</dbReference>
<dbReference type="PANTHER" id="PTHR33568">
    <property type="entry name" value="DNA POLYMERASE"/>
    <property type="match status" value="1"/>
</dbReference>
<dbReference type="Gene3D" id="1.10.287.690">
    <property type="entry name" value="Helix hairpin bin"/>
    <property type="match status" value="1"/>
</dbReference>
<organism evidence="10 11">
    <name type="scientific">Holothuria leucospilota</name>
    <name type="common">Black long sea cucumber</name>
    <name type="synonym">Mertensiothuria leucospilota</name>
    <dbReference type="NCBI Taxonomy" id="206669"/>
    <lineage>
        <taxon>Eukaryota</taxon>
        <taxon>Metazoa</taxon>
        <taxon>Echinodermata</taxon>
        <taxon>Eleutherozoa</taxon>
        <taxon>Echinozoa</taxon>
        <taxon>Holothuroidea</taxon>
        <taxon>Aspidochirotacea</taxon>
        <taxon>Aspidochirotida</taxon>
        <taxon>Holothuriidae</taxon>
        <taxon>Holothuria</taxon>
    </lineage>
</organism>
<reference evidence="10" key="1">
    <citation type="submission" date="2021-10" db="EMBL/GenBank/DDBJ databases">
        <title>Tropical sea cucumber genome reveals ecological adaptation and Cuvierian tubules defense mechanism.</title>
        <authorList>
            <person name="Chen T."/>
        </authorList>
    </citation>
    <scope>NUCLEOTIDE SEQUENCE</scope>
    <source>
        <strain evidence="10">Nanhai2018</strain>
        <tissue evidence="10">Muscle</tissue>
    </source>
</reference>
<evidence type="ECO:0000256" key="2">
    <source>
        <dbReference type="ARBA" id="ARBA00012417"/>
    </source>
</evidence>
<keyword evidence="11" id="KW-1185">Reference proteome</keyword>
<evidence type="ECO:0000313" key="10">
    <source>
        <dbReference type="EMBL" id="KAJ8018826.1"/>
    </source>
</evidence>
<dbReference type="SUPFAM" id="SSF56672">
    <property type="entry name" value="DNA/RNA polymerases"/>
    <property type="match status" value="1"/>
</dbReference>
<dbReference type="EC" id="2.7.7.7" evidence="2"/>
<feature type="domain" description="DNA-directed DNA polymerase family B mitochondria/virus" evidence="9">
    <location>
        <begin position="245"/>
        <end position="353"/>
    </location>
</feature>
<protein>
    <recommendedName>
        <fullName evidence="2">DNA-directed DNA polymerase</fullName>
        <ecNumber evidence="2">2.7.7.7</ecNumber>
    </recommendedName>
</protein>